<feature type="non-terminal residue" evidence="1">
    <location>
        <position position="186"/>
    </location>
</feature>
<sequence length="186" mass="20055">AAALPRVVPHAHRHAPLQRRVLAVVISRLANNQSILSSISHFPTHTHLVSAVVHLEAGRVEQWRGDLNGLHEAAWTPVRRVVKALYSITYSPTISMSHRSLNSAAVLVSQEIIDCRSKSIDSTDAVRRIPRVTLRTLAVFALGSPPAASNCLTISSSPRLTAVSRGVSPFVFAALTDAPESHSVLS</sequence>
<protein>
    <submittedName>
        <fullName evidence="1">Uncharacterized protein</fullName>
    </submittedName>
</protein>
<evidence type="ECO:0000313" key="1">
    <source>
        <dbReference type="EMBL" id="GMT12434.1"/>
    </source>
</evidence>
<name>A0AAV5V1G8_9BILA</name>
<accession>A0AAV5V1G8</accession>
<keyword evidence="2" id="KW-1185">Reference proteome</keyword>
<comment type="caution">
    <text evidence="1">The sequence shown here is derived from an EMBL/GenBank/DDBJ whole genome shotgun (WGS) entry which is preliminary data.</text>
</comment>
<dbReference type="EMBL" id="BTSY01000001">
    <property type="protein sequence ID" value="GMT12434.1"/>
    <property type="molecule type" value="Genomic_DNA"/>
</dbReference>
<evidence type="ECO:0000313" key="2">
    <source>
        <dbReference type="Proteomes" id="UP001432322"/>
    </source>
</evidence>
<dbReference type="AlphaFoldDB" id="A0AAV5V1G8"/>
<proteinExistence type="predicted"/>
<reference evidence="1" key="1">
    <citation type="submission" date="2023-10" db="EMBL/GenBank/DDBJ databases">
        <title>Genome assembly of Pristionchus species.</title>
        <authorList>
            <person name="Yoshida K."/>
            <person name="Sommer R.J."/>
        </authorList>
    </citation>
    <scope>NUCLEOTIDE SEQUENCE</scope>
    <source>
        <strain evidence="1">RS5133</strain>
    </source>
</reference>
<feature type="non-terminal residue" evidence="1">
    <location>
        <position position="1"/>
    </location>
</feature>
<gene>
    <name evidence="1" type="ORF">PFISCL1PPCAC_3731</name>
</gene>
<organism evidence="1 2">
    <name type="scientific">Pristionchus fissidentatus</name>
    <dbReference type="NCBI Taxonomy" id="1538716"/>
    <lineage>
        <taxon>Eukaryota</taxon>
        <taxon>Metazoa</taxon>
        <taxon>Ecdysozoa</taxon>
        <taxon>Nematoda</taxon>
        <taxon>Chromadorea</taxon>
        <taxon>Rhabditida</taxon>
        <taxon>Rhabditina</taxon>
        <taxon>Diplogasteromorpha</taxon>
        <taxon>Diplogasteroidea</taxon>
        <taxon>Neodiplogasteridae</taxon>
        <taxon>Pristionchus</taxon>
    </lineage>
</organism>
<dbReference type="Proteomes" id="UP001432322">
    <property type="component" value="Unassembled WGS sequence"/>
</dbReference>